<organism evidence="2 3">
    <name type="scientific">uncultured phage cr50_1</name>
    <dbReference type="NCBI Taxonomy" id="2772059"/>
    <lineage>
        <taxon>Viruses</taxon>
        <taxon>Duplodnaviria</taxon>
        <taxon>Heunggongvirae</taxon>
        <taxon>Uroviricota</taxon>
        <taxon>Caudoviricetes</taxon>
        <taxon>Crassvirales</taxon>
        <taxon>Suoliviridae</taxon>
        <taxon>Boorivirinae</taxon>
        <taxon>Cohcovirus</taxon>
        <taxon>Cohcovirus hiberniae</taxon>
    </lineage>
</organism>
<protein>
    <submittedName>
        <fullName evidence="2">Multi-drug export protein</fullName>
    </submittedName>
</protein>
<dbReference type="RefSeq" id="YP_010110208.1">
    <property type="nucleotide sequence ID" value="NC_055868.1"/>
</dbReference>
<keyword evidence="1" id="KW-0812">Transmembrane</keyword>
<evidence type="ECO:0000313" key="2">
    <source>
        <dbReference type="EMBL" id="QOR58050.1"/>
    </source>
</evidence>
<sequence length="53" mass="6139">MNMEWLNSTPGLTWLQLILISFIGNLCGSILCTYIDRYEAKKNKKKENDKSES</sequence>
<keyword evidence="3" id="KW-1185">Reference proteome</keyword>
<evidence type="ECO:0000256" key="1">
    <source>
        <dbReference type="SAM" id="Phobius"/>
    </source>
</evidence>
<proteinExistence type="predicted"/>
<evidence type="ECO:0000313" key="3">
    <source>
        <dbReference type="Proteomes" id="UP000593838"/>
    </source>
</evidence>
<dbReference type="Proteomes" id="UP000593838">
    <property type="component" value="Segment"/>
</dbReference>
<keyword evidence="1" id="KW-1133">Transmembrane helix</keyword>
<reference evidence="2 3" key="1">
    <citation type="submission" date="2020-07" db="EMBL/GenBank/DDBJ databases">
        <title>Taxonomic proposal: Crassvirales, a new order of highly abundant and diverse bacterial viruses.</title>
        <authorList>
            <person name="Shkoporov A.N."/>
            <person name="Stockdale S.R."/>
            <person name="Guerin E."/>
            <person name="Ross R.P."/>
            <person name="Hill C."/>
        </authorList>
    </citation>
    <scope>NUCLEOTIDE SEQUENCE [LARGE SCALE GENOMIC DNA]</scope>
</reference>
<accession>A0A7M1RYG7</accession>
<name>A0A7M1RYG7_9CAUD</name>
<feature type="transmembrane region" description="Helical" evidence="1">
    <location>
        <begin position="12"/>
        <end position="35"/>
    </location>
</feature>
<keyword evidence="1" id="KW-0472">Membrane</keyword>
<dbReference type="GeneID" id="65128502"/>
<dbReference type="KEGG" id="vg:65128502"/>
<dbReference type="EMBL" id="MT774375">
    <property type="protein sequence ID" value="QOR58050.1"/>
    <property type="molecule type" value="Genomic_DNA"/>
</dbReference>